<protein>
    <submittedName>
        <fullName evidence="2">Uncharacterized protein</fullName>
    </submittedName>
</protein>
<sequence>MKRSKPAETPRPQIGDYFASRPYDSRGRVHMKIGPHWMDDAYITGAATQRGAERLAALMNAARDLARDYSEIATSSPYKGLSTRDWVAHCIAASLCEAVDTPLPYFDWSEEARYSLLYFDPREGITYDLIKFFQLLDAAGTAADLDDGVARRVLLKHSTLGRRHFPEVIRAWRRSFNASVPAAERAAMVLAEARAEDRKARGLSSPEAAA</sequence>
<dbReference type="Proteomes" id="UP000199245">
    <property type="component" value="Unassembled WGS sequence"/>
</dbReference>
<organism evidence="2 3">
    <name type="scientific">Bradyrhizobium brasilense</name>
    <dbReference type="NCBI Taxonomy" id="1419277"/>
    <lineage>
        <taxon>Bacteria</taxon>
        <taxon>Pseudomonadati</taxon>
        <taxon>Pseudomonadota</taxon>
        <taxon>Alphaproteobacteria</taxon>
        <taxon>Hyphomicrobiales</taxon>
        <taxon>Nitrobacteraceae</taxon>
        <taxon>Bradyrhizobium</taxon>
    </lineage>
</organism>
<evidence type="ECO:0000313" key="2">
    <source>
        <dbReference type="EMBL" id="SDC08880.1"/>
    </source>
</evidence>
<feature type="region of interest" description="Disordered" evidence="1">
    <location>
        <begin position="1"/>
        <end position="21"/>
    </location>
</feature>
<dbReference type="EMBL" id="FMZW01000001">
    <property type="protein sequence ID" value="SDC08880.1"/>
    <property type="molecule type" value="Genomic_DNA"/>
</dbReference>
<proteinExistence type="predicted"/>
<dbReference type="RefSeq" id="WP_092077768.1">
    <property type="nucleotide sequence ID" value="NZ_FMZW01000001.1"/>
</dbReference>
<evidence type="ECO:0000256" key="1">
    <source>
        <dbReference type="SAM" id="MobiDB-lite"/>
    </source>
</evidence>
<gene>
    <name evidence="2" type="ORF">SAMN05216337_1001225</name>
</gene>
<name>A0A1G6IR24_9BRAD</name>
<dbReference type="AlphaFoldDB" id="A0A1G6IR24"/>
<evidence type="ECO:0000313" key="3">
    <source>
        <dbReference type="Proteomes" id="UP000199245"/>
    </source>
</evidence>
<accession>A0A1G6IR24</accession>
<reference evidence="2 3" key="1">
    <citation type="submission" date="2016-10" db="EMBL/GenBank/DDBJ databases">
        <authorList>
            <person name="de Groot N.N."/>
        </authorList>
    </citation>
    <scope>NUCLEOTIDE SEQUENCE [LARGE SCALE GENOMIC DNA]</scope>
    <source>
        <strain evidence="2 3">R5</strain>
    </source>
</reference>